<dbReference type="Proteomes" id="UP001140949">
    <property type="component" value="Unassembled WGS sequence"/>
</dbReference>
<gene>
    <name evidence="2" type="ORF">M6B38_135565</name>
</gene>
<dbReference type="EMBL" id="JANAVB010029217">
    <property type="protein sequence ID" value="KAJ6815167.1"/>
    <property type="molecule type" value="Genomic_DNA"/>
</dbReference>
<keyword evidence="3" id="KW-1185">Reference proteome</keyword>
<dbReference type="AlphaFoldDB" id="A0AAX6FFK1"/>
<comment type="caution">
    <text evidence="2">The sequence shown here is derived from an EMBL/GenBank/DDBJ whole genome shotgun (WGS) entry which is preliminary data.</text>
</comment>
<reference evidence="2" key="1">
    <citation type="journal article" date="2023" name="GigaByte">
        <title>Genome assembly of the bearded iris, Iris pallida Lam.</title>
        <authorList>
            <person name="Bruccoleri R.E."/>
            <person name="Oakeley E.J."/>
            <person name="Faust A.M.E."/>
            <person name="Altorfer M."/>
            <person name="Dessus-Babus S."/>
            <person name="Burckhardt D."/>
            <person name="Oertli M."/>
            <person name="Naumann U."/>
            <person name="Petersen F."/>
            <person name="Wong J."/>
        </authorList>
    </citation>
    <scope>NUCLEOTIDE SEQUENCE</scope>
    <source>
        <strain evidence="2">GSM-AAB239-AS_SAM_17_03QT</strain>
    </source>
</reference>
<evidence type="ECO:0000256" key="1">
    <source>
        <dbReference type="SAM" id="MobiDB-lite"/>
    </source>
</evidence>
<accession>A0AAX6FFK1</accession>
<sequence>MAPRSRYCPFEFRGATSSRPSPIEILPLRVRATTSERRATDLLLDSSRLARHCFLDRRPQTTVSSRAAVPFRFGPDLRFPSPAEKLWPTGSRSSHRIPPSRHASSRLEPRIDVPNRPVITYIHAVLLPCFQGETSELGATWSM</sequence>
<protein>
    <submittedName>
        <fullName evidence="2">Uncharacterized protein</fullName>
    </submittedName>
</protein>
<feature type="region of interest" description="Disordered" evidence="1">
    <location>
        <begin position="84"/>
        <end position="108"/>
    </location>
</feature>
<evidence type="ECO:0000313" key="3">
    <source>
        <dbReference type="Proteomes" id="UP001140949"/>
    </source>
</evidence>
<reference evidence="2" key="2">
    <citation type="submission" date="2023-04" db="EMBL/GenBank/DDBJ databases">
        <authorList>
            <person name="Bruccoleri R.E."/>
            <person name="Oakeley E.J."/>
            <person name="Faust A.-M."/>
            <person name="Dessus-Babus S."/>
            <person name="Altorfer M."/>
            <person name="Burckhardt D."/>
            <person name="Oertli M."/>
            <person name="Naumann U."/>
            <person name="Petersen F."/>
            <person name="Wong J."/>
        </authorList>
    </citation>
    <scope>NUCLEOTIDE SEQUENCE</scope>
    <source>
        <strain evidence="2">GSM-AAB239-AS_SAM_17_03QT</strain>
        <tissue evidence="2">Leaf</tissue>
    </source>
</reference>
<proteinExistence type="predicted"/>
<evidence type="ECO:0000313" key="2">
    <source>
        <dbReference type="EMBL" id="KAJ6815167.1"/>
    </source>
</evidence>
<name>A0AAX6FFK1_IRIPA</name>
<organism evidence="2 3">
    <name type="scientific">Iris pallida</name>
    <name type="common">Sweet iris</name>
    <dbReference type="NCBI Taxonomy" id="29817"/>
    <lineage>
        <taxon>Eukaryota</taxon>
        <taxon>Viridiplantae</taxon>
        <taxon>Streptophyta</taxon>
        <taxon>Embryophyta</taxon>
        <taxon>Tracheophyta</taxon>
        <taxon>Spermatophyta</taxon>
        <taxon>Magnoliopsida</taxon>
        <taxon>Liliopsida</taxon>
        <taxon>Asparagales</taxon>
        <taxon>Iridaceae</taxon>
        <taxon>Iridoideae</taxon>
        <taxon>Irideae</taxon>
        <taxon>Iris</taxon>
    </lineage>
</organism>